<dbReference type="Pfam" id="PF13193">
    <property type="entry name" value="AMP-binding_C"/>
    <property type="match status" value="1"/>
</dbReference>
<dbReference type="Proteomes" id="UP000423396">
    <property type="component" value="Chromosome"/>
</dbReference>
<protein>
    <submittedName>
        <fullName evidence="8">AMP-binding protein</fullName>
    </submittedName>
</protein>
<evidence type="ECO:0000313" key="8">
    <source>
        <dbReference type="EMBL" id="QGR20153.1"/>
    </source>
</evidence>
<dbReference type="Pfam" id="PF16177">
    <property type="entry name" value="ACAS_N"/>
    <property type="match status" value="1"/>
</dbReference>
<dbReference type="GO" id="GO:0003987">
    <property type="term" value="F:acetate-CoA ligase activity"/>
    <property type="evidence" value="ECO:0007669"/>
    <property type="project" value="TreeGrafter"/>
</dbReference>
<reference evidence="8 9" key="1">
    <citation type="submission" date="2019-10" db="EMBL/GenBank/DDBJ databases">
        <title>Genome Sequences from Six Type Strain Members of the Archaeal Family Sulfolobaceae: Acidianus ambivalens, Acidianus infernus, Metallosphaera prunae, Stygiolobus azoricus, Sulfolobus metallicus, and Sulfurisphaera ohwakuensis.</title>
        <authorList>
            <person name="Counts J.A."/>
            <person name="Kelly R.M."/>
        </authorList>
    </citation>
    <scope>NUCLEOTIDE SEQUENCE [LARGE SCALE GENOMIC DNA]</scope>
    <source>
        <strain evidence="8 9">FC6</strain>
    </source>
</reference>
<dbReference type="Gene3D" id="3.30.300.30">
    <property type="match status" value="1"/>
</dbReference>
<dbReference type="SUPFAM" id="SSF56801">
    <property type="entry name" value="Acetyl-CoA synthetase-like"/>
    <property type="match status" value="1"/>
</dbReference>
<dbReference type="GO" id="GO:0006085">
    <property type="term" value="P:acetyl-CoA biosynthetic process"/>
    <property type="evidence" value="ECO:0007669"/>
    <property type="project" value="TreeGrafter"/>
</dbReference>
<organism evidence="8 9">
    <name type="scientific">Stygiolobus azoricus</name>
    <dbReference type="NCBI Taxonomy" id="41675"/>
    <lineage>
        <taxon>Archaea</taxon>
        <taxon>Thermoproteota</taxon>
        <taxon>Thermoprotei</taxon>
        <taxon>Sulfolobales</taxon>
        <taxon>Sulfolobaceae</taxon>
        <taxon>Stygiolobus</taxon>
    </lineage>
</organism>
<dbReference type="InterPro" id="IPR020845">
    <property type="entry name" value="AMP-binding_CS"/>
</dbReference>
<dbReference type="InterPro" id="IPR025110">
    <property type="entry name" value="AMP-bd_C"/>
</dbReference>
<evidence type="ECO:0000259" key="6">
    <source>
        <dbReference type="Pfam" id="PF13193"/>
    </source>
</evidence>
<evidence type="ECO:0000259" key="7">
    <source>
        <dbReference type="Pfam" id="PF16177"/>
    </source>
</evidence>
<name>A0A650CQV5_9CREN</name>
<keyword evidence="9" id="KW-1185">Reference proteome</keyword>
<dbReference type="KEGG" id="sazo:D1868_09255"/>
<evidence type="ECO:0000256" key="3">
    <source>
        <dbReference type="ARBA" id="ARBA00022741"/>
    </source>
</evidence>
<evidence type="ECO:0000256" key="1">
    <source>
        <dbReference type="ARBA" id="ARBA00006432"/>
    </source>
</evidence>
<comment type="similarity">
    <text evidence="1">Belongs to the ATP-dependent AMP-binding enzyme family.</text>
</comment>
<accession>A0A650CQV5</accession>
<evidence type="ECO:0000313" key="9">
    <source>
        <dbReference type="Proteomes" id="UP000423396"/>
    </source>
</evidence>
<dbReference type="PANTHER" id="PTHR24095">
    <property type="entry name" value="ACETYL-COENZYME A SYNTHETASE"/>
    <property type="match status" value="1"/>
</dbReference>
<keyword evidence="3" id="KW-0547">Nucleotide-binding</keyword>
<dbReference type="InterPro" id="IPR042099">
    <property type="entry name" value="ANL_N_sf"/>
</dbReference>
<feature type="domain" description="AMP-dependent synthetase/ligase" evidence="5">
    <location>
        <begin position="62"/>
        <end position="403"/>
    </location>
</feature>
<evidence type="ECO:0000256" key="4">
    <source>
        <dbReference type="ARBA" id="ARBA00022840"/>
    </source>
</evidence>
<gene>
    <name evidence="8" type="ORF">D1868_09255</name>
</gene>
<feature type="domain" description="AMP-binding enzyme C-terminal" evidence="6">
    <location>
        <begin position="462"/>
        <end position="534"/>
    </location>
</feature>
<dbReference type="RefSeq" id="WP_156007602.1">
    <property type="nucleotide sequence ID" value="NZ_CP045483.1"/>
</dbReference>
<dbReference type="Pfam" id="PF00501">
    <property type="entry name" value="AMP-binding"/>
    <property type="match status" value="1"/>
</dbReference>
<keyword evidence="4" id="KW-0067">ATP-binding</keyword>
<dbReference type="InterPro" id="IPR032387">
    <property type="entry name" value="ACAS_N"/>
</dbReference>
<dbReference type="GO" id="GO:0005524">
    <property type="term" value="F:ATP binding"/>
    <property type="evidence" value="ECO:0007669"/>
    <property type="project" value="UniProtKB-KW"/>
</dbReference>
<keyword evidence="2" id="KW-0436">Ligase</keyword>
<evidence type="ECO:0000256" key="2">
    <source>
        <dbReference type="ARBA" id="ARBA00022598"/>
    </source>
</evidence>
<dbReference type="EMBL" id="CP045483">
    <property type="protein sequence ID" value="QGR20153.1"/>
    <property type="molecule type" value="Genomic_DNA"/>
</dbReference>
<dbReference type="GeneID" id="42799255"/>
<dbReference type="InterPro" id="IPR045851">
    <property type="entry name" value="AMP-bd_C_sf"/>
</dbReference>
<evidence type="ECO:0000259" key="5">
    <source>
        <dbReference type="Pfam" id="PF00501"/>
    </source>
</evidence>
<dbReference type="AlphaFoldDB" id="A0A650CQV5"/>
<sequence length="572" mass="64475">MDYFTLYQKSLEKPDWYWGEFAEKLKWFNKWSTVVSKGEYVARWFVGGKTNIALNAISHTGTALVWYGENGEKIELTFNELEKAVKGVSSEFRSKGIKKGSRIAVYTPNTPQGIISVLSSAWIGGIYTIIFAGLGEEAIKKRLDDFQPDYIITANYTVRRGNKIPLFIKGDLTFREKSDVEEIKQLVEKSDKDNEAEKIESNEPLKVMYTSGTTGRPKGIILPHGAWMVGDYTVFNLMFNLKQGDIVLTTSDMGWITFSRIMYGTLLHGSTFAFMEGAPDYPKDRLVKIIDELRPKVLFTSPTLLRTLRKYDLKLPRVEFLATAGEIFDEQTWEYAKTFAERITDVYGQTELGYVVGIPYSLENIEPKPGYAGVPFPGALLETVDDEGKPVYDKLGYLICKTPFPTQFIGVLNNPEKFASYFSRFGYHDTGDIAIINNPYVKIVGRSDDMIKIAGHRITTGEVENVLMEVNGVKEVAVVGIPDEVKGEKMIVFVVGHNIDPEKIRGKIRKSLGPIYVIDKVIEVNRLPKSKSGKVVRRILRDLVLGKEVDPTILEDPDVVNEIKEVVKSGLY</sequence>
<dbReference type="InterPro" id="IPR000873">
    <property type="entry name" value="AMP-dep_synth/lig_dom"/>
</dbReference>
<dbReference type="PANTHER" id="PTHR24095:SF232">
    <property type="entry name" value="ACETYL-COENZYME A SYNTHETASE"/>
    <property type="match status" value="1"/>
</dbReference>
<feature type="domain" description="Acetyl-coenzyme A synthetase N-terminal" evidence="7">
    <location>
        <begin position="3"/>
        <end position="56"/>
    </location>
</feature>
<dbReference type="OrthoDB" id="193284at2157"/>
<dbReference type="PROSITE" id="PS00455">
    <property type="entry name" value="AMP_BINDING"/>
    <property type="match status" value="1"/>
</dbReference>
<proteinExistence type="inferred from homology"/>
<dbReference type="Gene3D" id="3.40.50.12780">
    <property type="entry name" value="N-terminal domain of ligase-like"/>
    <property type="match status" value="1"/>
</dbReference>